<name>A0A1H9T497_9PSEU</name>
<keyword evidence="3" id="KW-1185">Reference proteome</keyword>
<dbReference type="Proteomes" id="UP000199352">
    <property type="component" value="Unassembled WGS sequence"/>
</dbReference>
<feature type="transmembrane region" description="Helical" evidence="1">
    <location>
        <begin position="60"/>
        <end position="78"/>
    </location>
</feature>
<organism evidence="2 3">
    <name type="scientific">Lentzea xinjiangensis</name>
    <dbReference type="NCBI Taxonomy" id="402600"/>
    <lineage>
        <taxon>Bacteria</taxon>
        <taxon>Bacillati</taxon>
        <taxon>Actinomycetota</taxon>
        <taxon>Actinomycetes</taxon>
        <taxon>Pseudonocardiales</taxon>
        <taxon>Pseudonocardiaceae</taxon>
        <taxon>Lentzea</taxon>
    </lineage>
</organism>
<feature type="transmembrane region" description="Helical" evidence="1">
    <location>
        <begin position="21"/>
        <end position="48"/>
    </location>
</feature>
<evidence type="ECO:0000256" key="1">
    <source>
        <dbReference type="SAM" id="Phobius"/>
    </source>
</evidence>
<evidence type="ECO:0000313" key="2">
    <source>
        <dbReference type="EMBL" id="SER91956.1"/>
    </source>
</evidence>
<protein>
    <submittedName>
        <fullName evidence="2">Low temperature requirement A protein (LtrA)</fullName>
    </submittedName>
</protein>
<keyword evidence="1" id="KW-0812">Transmembrane</keyword>
<reference evidence="3" key="1">
    <citation type="submission" date="2016-10" db="EMBL/GenBank/DDBJ databases">
        <authorList>
            <person name="Varghese N."/>
            <person name="Submissions S."/>
        </authorList>
    </citation>
    <scope>NUCLEOTIDE SEQUENCE [LARGE SCALE GENOMIC DNA]</scope>
    <source>
        <strain evidence="3">CGMCC 4.3525</strain>
    </source>
</reference>
<dbReference type="STRING" id="402600.SAMN05216188_117140"/>
<sequence>MFSVWWVHFEAPTHLHSLKKAFLWGYAHLFVLGSIAALGAGLAAGVGYDLHLSYAPGTTVAAFTTVPLAVFFVCVRYVQGCPGQSGPRRYLLPLGAAAVLAATFGPAPIRVTAGIAVVVVVLTRLVR</sequence>
<dbReference type="InterPro" id="IPR010640">
    <property type="entry name" value="Low_temperature_requirement_A"/>
</dbReference>
<dbReference type="EMBL" id="FOFR01000017">
    <property type="protein sequence ID" value="SER91956.1"/>
    <property type="molecule type" value="Genomic_DNA"/>
</dbReference>
<keyword evidence="1" id="KW-0472">Membrane</keyword>
<keyword evidence="1" id="KW-1133">Transmembrane helix</keyword>
<feature type="transmembrane region" description="Helical" evidence="1">
    <location>
        <begin position="90"/>
        <end position="122"/>
    </location>
</feature>
<dbReference type="AlphaFoldDB" id="A0A1H9T497"/>
<dbReference type="Pfam" id="PF06772">
    <property type="entry name" value="LtrA"/>
    <property type="match status" value="1"/>
</dbReference>
<evidence type="ECO:0000313" key="3">
    <source>
        <dbReference type="Proteomes" id="UP000199352"/>
    </source>
</evidence>
<proteinExistence type="predicted"/>
<accession>A0A1H9T497</accession>
<gene>
    <name evidence="2" type="ORF">SAMN05216188_117140</name>
</gene>